<dbReference type="PANTHER" id="PTHR11808">
    <property type="entry name" value="TRANS-SULFURATION ENZYME FAMILY MEMBER"/>
    <property type="match status" value="1"/>
</dbReference>
<dbReference type="SUPFAM" id="SSF53383">
    <property type="entry name" value="PLP-dependent transferases"/>
    <property type="match status" value="1"/>
</dbReference>
<dbReference type="GO" id="GO:0005737">
    <property type="term" value="C:cytoplasm"/>
    <property type="evidence" value="ECO:0007669"/>
    <property type="project" value="TreeGrafter"/>
</dbReference>
<accession>A0A916YQQ7</accession>
<dbReference type="AlphaFoldDB" id="A0A916YQQ7"/>
<evidence type="ECO:0000256" key="8">
    <source>
        <dbReference type="PIRSR" id="PIRSR001434-2"/>
    </source>
</evidence>
<evidence type="ECO:0000313" key="11">
    <source>
        <dbReference type="Proteomes" id="UP000612456"/>
    </source>
</evidence>
<dbReference type="InterPro" id="IPR054542">
    <property type="entry name" value="Cys_met_metab_PP"/>
</dbReference>
<dbReference type="GO" id="GO:0030170">
    <property type="term" value="F:pyridoxal phosphate binding"/>
    <property type="evidence" value="ECO:0007669"/>
    <property type="project" value="InterPro"/>
</dbReference>
<dbReference type="Gene3D" id="3.90.1150.10">
    <property type="entry name" value="Aspartate Aminotransferase, domain 1"/>
    <property type="match status" value="1"/>
</dbReference>
<feature type="modified residue" description="N6-(pyridoxal phosphate)lysine" evidence="8">
    <location>
        <position position="204"/>
    </location>
</feature>
<dbReference type="FunFam" id="3.40.640.10:FF:000046">
    <property type="entry name" value="Cystathionine gamma-lyase"/>
    <property type="match status" value="1"/>
</dbReference>
<dbReference type="RefSeq" id="WP_188990304.1">
    <property type="nucleotide sequence ID" value="NZ_BMHP01000001.1"/>
</dbReference>
<evidence type="ECO:0000256" key="3">
    <source>
        <dbReference type="ARBA" id="ARBA00022898"/>
    </source>
</evidence>
<organism evidence="10 11">
    <name type="scientific">Paenibacillus nasutitermitis</name>
    <dbReference type="NCBI Taxonomy" id="1652958"/>
    <lineage>
        <taxon>Bacteria</taxon>
        <taxon>Bacillati</taxon>
        <taxon>Bacillota</taxon>
        <taxon>Bacilli</taxon>
        <taxon>Bacillales</taxon>
        <taxon>Paenibacillaceae</taxon>
        <taxon>Paenibacillus</taxon>
    </lineage>
</organism>
<comment type="catalytic activity">
    <reaction evidence="7">
        <text>L-methionine + H2O = methanethiol + 2-oxobutanoate + NH4(+)</text>
        <dbReference type="Rhea" id="RHEA:23800"/>
        <dbReference type="ChEBI" id="CHEBI:15377"/>
        <dbReference type="ChEBI" id="CHEBI:16007"/>
        <dbReference type="ChEBI" id="CHEBI:16763"/>
        <dbReference type="ChEBI" id="CHEBI:28938"/>
        <dbReference type="ChEBI" id="CHEBI:57844"/>
        <dbReference type="EC" id="4.4.1.11"/>
    </reaction>
    <physiologicalReaction direction="left-to-right" evidence="7">
        <dbReference type="Rhea" id="RHEA:23801"/>
    </physiologicalReaction>
</comment>
<keyword evidence="11" id="KW-1185">Reference proteome</keyword>
<name>A0A916YQQ7_9BACL</name>
<reference evidence="10" key="2">
    <citation type="submission" date="2020-09" db="EMBL/GenBank/DDBJ databases">
        <authorList>
            <person name="Sun Q."/>
            <person name="Zhou Y."/>
        </authorList>
    </citation>
    <scope>NUCLEOTIDE SEQUENCE</scope>
    <source>
        <strain evidence="10">CGMCC 1.15178</strain>
    </source>
</reference>
<comment type="similarity">
    <text evidence="2 9">Belongs to the trans-sulfuration enzymes family.</text>
</comment>
<comment type="caution">
    <text evidence="10">The sequence shown here is derived from an EMBL/GenBank/DDBJ whole genome shotgun (WGS) entry which is preliminary data.</text>
</comment>
<dbReference type="InterPro" id="IPR015424">
    <property type="entry name" value="PyrdxlP-dep_Trfase"/>
</dbReference>
<dbReference type="PANTHER" id="PTHR11808:SF80">
    <property type="entry name" value="CYSTATHIONINE GAMMA-LYASE"/>
    <property type="match status" value="1"/>
</dbReference>
<proteinExistence type="inferred from homology"/>
<evidence type="ECO:0000313" key="10">
    <source>
        <dbReference type="EMBL" id="GGD56978.1"/>
    </source>
</evidence>
<dbReference type="Gene3D" id="3.40.640.10">
    <property type="entry name" value="Type I PLP-dependent aspartate aminotransferase-like (Major domain)"/>
    <property type="match status" value="1"/>
</dbReference>
<dbReference type="GO" id="GO:0047982">
    <property type="term" value="F:homocysteine desulfhydrase activity"/>
    <property type="evidence" value="ECO:0007669"/>
    <property type="project" value="UniProtKB-EC"/>
</dbReference>
<protein>
    <recommendedName>
        <fullName evidence="4">homocysteine desulfhydrase</fullName>
        <ecNumber evidence="4">4.4.1.2</ecNumber>
    </recommendedName>
    <alternativeName>
        <fullName evidence="5">Homocysteine desulfhydrase</fullName>
    </alternativeName>
</protein>
<dbReference type="EMBL" id="BMHP01000001">
    <property type="protein sequence ID" value="GGD56978.1"/>
    <property type="molecule type" value="Genomic_DNA"/>
</dbReference>
<dbReference type="InterPro" id="IPR015421">
    <property type="entry name" value="PyrdxlP-dep_Trfase_major"/>
</dbReference>
<dbReference type="GO" id="GO:0018826">
    <property type="term" value="F:methionine gamma-lyase activity"/>
    <property type="evidence" value="ECO:0007669"/>
    <property type="project" value="UniProtKB-EC"/>
</dbReference>
<reference evidence="10" key="1">
    <citation type="journal article" date="2014" name="Int. J. Syst. Evol. Microbiol.">
        <title>Complete genome sequence of Corynebacterium casei LMG S-19264T (=DSM 44701T), isolated from a smear-ripened cheese.</title>
        <authorList>
            <consortium name="US DOE Joint Genome Institute (JGI-PGF)"/>
            <person name="Walter F."/>
            <person name="Albersmeier A."/>
            <person name="Kalinowski J."/>
            <person name="Ruckert C."/>
        </authorList>
    </citation>
    <scope>NUCLEOTIDE SEQUENCE</scope>
    <source>
        <strain evidence="10">CGMCC 1.15178</strain>
    </source>
</reference>
<evidence type="ECO:0000256" key="1">
    <source>
        <dbReference type="ARBA" id="ARBA00001933"/>
    </source>
</evidence>
<dbReference type="PROSITE" id="PS00868">
    <property type="entry name" value="CYS_MET_METAB_PP"/>
    <property type="match status" value="1"/>
</dbReference>
<evidence type="ECO:0000256" key="4">
    <source>
        <dbReference type="ARBA" id="ARBA00047175"/>
    </source>
</evidence>
<sequence>MDDRSRPASSLTKEDICMHVGDEYDRYMGAIVPPIFQNSLFTRKTKDHGYTYTRVSNPTTEIAEKKIAALEEGEEARCFSSGMAAITAALMSVLEKDGHVVCPRNVYPPTKGFLDTYMVKFGIRTTFVSGESTEEIEAALLPDTKVIYLETPLSNVFTLQDLQAIADIARAKGIVTIVDNTWATPLYQNPIAFGIDMVVHSATKYMGGHSDILAGVIIGRKSLMDEITHRERGMFGAVMDPHQAWLLIRGLRTLPVRMKQHQENARKVAAFLEGHSMVERVLYPGLPSHPQYDLACRQMMGCSGLFSFVPKGDRQQIVGFMKRLRLFEEGPSWGGFESLINSPGLWLSEEASAQTGVPQGLVRISVGLEHADSLMEDLETSLNKITIA</sequence>
<dbReference type="EC" id="4.4.1.2" evidence="4"/>
<evidence type="ECO:0000256" key="6">
    <source>
        <dbReference type="ARBA" id="ARBA00048780"/>
    </source>
</evidence>
<dbReference type="Proteomes" id="UP000612456">
    <property type="component" value="Unassembled WGS sequence"/>
</dbReference>
<comment type="catalytic activity">
    <reaction evidence="6">
        <text>L-homocysteine + H2O = 2-oxobutanoate + hydrogen sulfide + NH4(+) + H(+)</text>
        <dbReference type="Rhea" id="RHEA:14501"/>
        <dbReference type="ChEBI" id="CHEBI:15377"/>
        <dbReference type="ChEBI" id="CHEBI:15378"/>
        <dbReference type="ChEBI" id="CHEBI:16763"/>
        <dbReference type="ChEBI" id="CHEBI:28938"/>
        <dbReference type="ChEBI" id="CHEBI:29919"/>
        <dbReference type="ChEBI" id="CHEBI:58199"/>
        <dbReference type="EC" id="4.4.1.2"/>
    </reaction>
    <physiologicalReaction direction="left-to-right" evidence="6">
        <dbReference type="Rhea" id="RHEA:14502"/>
    </physiologicalReaction>
</comment>
<dbReference type="GO" id="GO:0019346">
    <property type="term" value="P:transsulfuration"/>
    <property type="evidence" value="ECO:0007669"/>
    <property type="project" value="InterPro"/>
</dbReference>
<dbReference type="InterPro" id="IPR000277">
    <property type="entry name" value="Cys/Met-Metab_PyrdxlP-dep_enz"/>
</dbReference>
<evidence type="ECO:0000256" key="2">
    <source>
        <dbReference type="ARBA" id="ARBA00009077"/>
    </source>
</evidence>
<dbReference type="Pfam" id="PF01053">
    <property type="entry name" value="Cys_Met_Meta_PP"/>
    <property type="match status" value="1"/>
</dbReference>
<evidence type="ECO:0000256" key="7">
    <source>
        <dbReference type="ARBA" id="ARBA00052699"/>
    </source>
</evidence>
<comment type="cofactor">
    <cofactor evidence="1 9">
        <name>pyridoxal 5'-phosphate</name>
        <dbReference type="ChEBI" id="CHEBI:597326"/>
    </cofactor>
</comment>
<dbReference type="InterPro" id="IPR015422">
    <property type="entry name" value="PyrdxlP-dep_Trfase_small"/>
</dbReference>
<dbReference type="CDD" id="cd00614">
    <property type="entry name" value="CGS_like"/>
    <property type="match status" value="1"/>
</dbReference>
<gene>
    <name evidence="10" type="ORF">GCM10010911_13420</name>
</gene>
<evidence type="ECO:0000256" key="5">
    <source>
        <dbReference type="ARBA" id="ARBA00047199"/>
    </source>
</evidence>
<keyword evidence="3 8" id="KW-0663">Pyridoxal phosphate</keyword>
<evidence type="ECO:0000256" key="9">
    <source>
        <dbReference type="RuleBase" id="RU362118"/>
    </source>
</evidence>
<dbReference type="PIRSF" id="PIRSF001434">
    <property type="entry name" value="CGS"/>
    <property type="match status" value="1"/>
</dbReference>